<dbReference type="NCBIfam" id="TIGR00256">
    <property type="entry name" value="D-aminoacyl-tRNA deacylase"/>
    <property type="match status" value="1"/>
</dbReference>
<dbReference type="FunFam" id="3.50.80.10:FF:000001">
    <property type="entry name" value="D-aminoacyl-tRNA deacylase"/>
    <property type="match status" value="1"/>
</dbReference>
<accession>A0A136LXT1</accession>
<comment type="function">
    <text evidence="2">An aminoacyl-tRNA editing enzyme that deacylates mischarged D-aminoacyl-tRNAs. Also deacylates mischarged glycyl-tRNA(Ala), protecting cells against glycine mischarging by AlaRS. Acts via tRNA-based rather than protein-based catalysis; rejects L-amino acids rather than detecting D-amino acids in the active site. By recycling D-aminoacyl-tRNA to D-amino acids and free tRNA molecules, this enzyme counteracts the toxicity associated with the formation of D-aminoacyl-tRNA entities in vivo and helps enforce protein L-homochirality.</text>
</comment>
<proteinExistence type="inferred from homology"/>
<dbReference type="HAMAP" id="MF_00518">
    <property type="entry name" value="Deacylase_Dtd"/>
    <property type="match status" value="1"/>
</dbReference>
<comment type="catalytic activity">
    <reaction evidence="2">
        <text>a D-aminoacyl-tRNA + H2O = a tRNA + a D-alpha-amino acid + H(+)</text>
        <dbReference type="Rhea" id="RHEA:13953"/>
        <dbReference type="Rhea" id="RHEA-COMP:10123"/>
        <dbReference type="Rhea" id="RHEA-COMP:10124"/>
        <dbReference type="ChEBI" id="CHEBI:15377"/>
        <dbReference type="ChEBI" id="CHEBI:15378"/>
        <dbReference type="ChEBI" id="CHEBI:59871"/>
        <dbReference type="ChEBI" id="CHEBI:78442"/>
        <dbReference type="ChEBI" id="CHEBI:79333"/>
        <dbReference type="EC" id="3.1.1.96"/>
    </reaction>
</comment>
<dbReference type="EC" id="3.1.1.-" evidence="2"/>
<dbReference type="InterPro" id="IPR003732">
    <property type="entry name" value="Daa-tRNA_deacyls_DTD"/>
</dbReference>
<dbReference type="InterPro" id="IPR023509">
    <property type="entry name" value="DTD-like_sf"/>
</dbReference>
<keyword evidence="2" id="KW-0820">tRNA-binding</keyword>
<dbReference type="GO" id="GO:0000049">
    <property type="term" value="F:tRNA binding"/>
    <property type="evidence" value="ECO:0007669"/>
    <property type="project" value="UniProtKB-UniRule"/>
</dbReference>
<comment type="similarity">
    <text evidence="1 2">Belongs to the DTD family.</text>
</comment>
<dbReference type="EMBL" id="JYNZ01000003">
    <property type="protein sequence ID" value="KXK26436.1"/>
    <property type="molecule type" value="Genomic_DNA"/>
</dbReference>
<organism evidence="3 4">
    <name type="scientific">candidate division WS6 bacterium OLB20</name>
    <dbReference type="NCBI Taxonomy" id="1617426"/>
    <lineage>
        <taxon>Bacteria</taxon>
        <taxon>Candidatus Dojkabacteria</taxon>
    </lineage>
</organism>
<comment type="caution">
    <text evidence="3">The sequence shown here is derived from an EMBL/GenBank/DDBJ whole genome shotgun (WGS) entry which is preliminary data.</text>
</comment>
<evidence type="ECO:0000256" key="2">
    <source>
        <dbReference type="HAMAP-Rule" id="MF_00518"/>
    </source>
</evidence>
<keyword evidence="2" id="KW-0963">Cytoplasm</keyword>
<reference evidence="3 4" key="1">
    <citation type="submission" date="2015-02" db="EMBL/GenBank/DDBJ databases">
        <title>Improved understanding of the partial-nitritation anammox process through 23 genomes representing the majority of the microbial community.</title>
        <authorList>
            <person name="Speth D.R."/>
            <person name="In T Zandt M."/>
            <person name="Guerrero Cruz S."/>
            <person name="Jetten M.S."/>
            <person name="Dutilh B.E."/>
        </authorList>
    </citation>
    <scope>NUCLEOTIDE SEQUENCE [LARGE SCALE GENOMIC DNA]</scope>
    <source>
        <strain evidence="3">OLB20</strain>
    </source>
</reference>
<protein>
    <recommendedName>
        <fullName evidence="2">D-aminoacyl-tRNA deacylase</fullName>
        <shortName evidence="2">DTD</shortName>
        <ecNumber evidence="2">3.1.1.96</ecNumber>
    </recommendedName>
    <alternativeName>
        <fullName evidence="2">Gly-tRNA(Ala) deacylase</fullName>
        <ecNumber evidence="2">3.1.1.-</ecNumber>
    </alternativeName>
</protein>
<dbReference type="Proteomes" id="UP000070457">
    <property type="component" value="Unassembled WGS sequence"/>
</dbReference>
<dbReference type="AlphaFoldDB" id="A0A136LXT1"/>
<feature type="short sequence motif" description="Gly-cisPro motif, important for rejection of L-amino acids" evidence="2">
    <location>
        <begin position="136"/>
        <end position="137"/>
    </location>
</feature>
<dbReference type="SUPFAM" id="SSF69500">
    <property type="entry name" value="DTD-like"/>
    <property type="match status" value="1"/>
</dbReference>
<comment type="subcellular location">
    <subcellularLocation>
        <location evidence="2">Cytoplasm</location>
    </subcellularLocation>
</comment>
<evidence type="ECO:0000313" key="4">
    <source>
        <dbReference type="Proteomes" id="UP000070457"/>
    </source>
</evidence>
<dbReference type="Pfam" id="PF02580">
    <property type="entry name" value="Tyr_Deacylase"/>
    <property type="match status" value="1"/>
</dbReference>
<dbReference type="STRING" id="1617426.TR69_WS6001000439"/>
<comment type="subunit">
    <text evidence="2">Homodimer.</text>
</comment>
<dbReference type="EC" id="3.1.1.96" evidence="2"/>
<comment type="domain">
    <text evidence="2">A Gly-cisPro motif from one monomer fits into the active site of the other monomer to allow specific chiral rejection of L-amino acids.</text>
</comment>
<keyword evidence="2 3" id="KW-0378">Hydrolase</keyword>
<dbReference type="GO" id="GO:0043908">
    <property type="term" value="F:Ser(Gly)-tRNA(Ala) hydrolase activity"/>
    <property type="evidence" value="ECO:0007669"/>
    <property type="project" value="UniProtKB-UniRule"/>
</dbReference>
<dbReference type="PANTHER" id="PTHR10472:SF5">
    <property type="entry name" value="D-AMINOACYL-TRNA DEACYLASE 1"/>
    <property type="match status" value="1"/>
</dbReference>
<dbReference type="Gene3D" id="3.50.80.10">
    <property type="entry name" value="D-tyrosyl-tRNA(Tyr) deacylase"/>
    <property type="match status" value="1"/>
</dbReference>
<gene>
    <name evidence="2 3" type="primary">dtd</name>
    <name evidence="3" type="ORF">TR69_WS6001000439</name>
</gene>
<evidence type="ECO:0000256" key="1">
    <source>
        <dbReference type="ARBA" id="ARBA00009673"/>
    </source>
</evidence>
<dbReference type="GO" id="GO:0051500">
    <property type="term" value="F:D-tyrosyl-tRNA(Tyr) deacylase activity"/>
    <property type="evidence" value="ECO:0007669"/>
    <property type="project" value="TreeGrafter"/>
</dbReference>
<dbReference type="GO" id="GO:0106026">
    <property type="term" value="F:Gly-tRNA(Ala) deacylase activity"/>
    <property type="evidence" value="ECO:0007669"/>
    <property type="project" value="UniProtKB-UniRule"/>
</dbReference>
<sequence length="151" mass="16703">MRALIQRVSRATCHSGGIITGSIEAGLLIFLGIRSSDTSEDTSYLVRKLQTLKLFEDTTGKFQLTLPESKGSILLISQFTLYGSLKKGTKPDFSKAMQPQKARAFFDDVTAELKQYFSVATGSFGNYMQITSVNEGPVSFMLTTDHLKHHD</sequence>
<name>A0A136LXT1_9BACT</name>
<evidence type="ECO:0000313" key="3">
    <source>
        <dbReference type="EMBL" id="KXK26436.1"/>
    </source>
</evidence>
<dbReference type="PATRIC" id="fig|1617426.3.peg.436"/>
<dbReference type="GO" id="GO:0019478">
    <property type="term" value="P:D-amino acid catabolic process"/>
    <property type="evidence" value="ECO:0007669"/>
    <property type="project" value="UniProtKB-UniRule"/>
</dbReference>
<dbReference type="PANTHER" id="PTHR10472">
    <property type="entry name" value="D-TYROSYL-TRNA TYR DEACYLASE"/>
    <property type="match status" value="1"/>
</dbReference>
<keyword evidence="2" id="KW-0694">RNA-binding</keyword>
<dbReference type="GO" id="GO:0005737">
    <property type="term" value="C:cytoplasm"/>
    <property type="evidence" value="ECO:0007669"/>
    <property type="project" value="UniProtKB-SubCell"/>
</dbReference>
<comment type="catalytic activity">
    <reaction evidence="2">
        <text>glycyl-tRNA(Ala) + H2O = tRNA(Ala) + glycine + H(+)</text>
        <dbReference type="Rhea" id="RHEA:53744"/>
        <dbReference type="Rhea" id="RHEA-COMP:9657"/>
        <dbReference type="Rhea" id="RHEA-COMP:13640"/>
        <dbReference type="ChEBI" id="CHEBI:15377"/>
        <dbReference type="ChEBI" id="CHEBI:15378"/>
        <dbReference type="ChEBI" id="CHEBI:57305"/>
        <dbReference type="ChEBI" id="CHEBI:78442"/>
        <dbReference type="ChEBI" id="CHEBI:78522"/>
    </reaction>
</comment>